<protein>
    <submittedName>
        <fullName evidence="3">Ribosomal large subunit pseudouridine synthase A</fullName>
        <ecNumber evidence="3">5.4.99.28</ecNumber>
    </submittedName>
</protein>
<dbReference type="RefSeq" id="WP_135795990.1">
    <property type="nucleotide sequence ID" value="NZ_CP032096.1"/>
</dbReference>
<proteinExistence type="inferred from homology"/>
<dbReference type="PROSITE" id="PS01129">
    <property type="entry name" value="PSI_RLU"/>
    <property type="match status" value="1"/>
</dbReference>
<dbReference type="InterPro" id="IPR006145">
    <property type="entry name" value="PsdUridine_synth_RsuA/RluA"/>
</dbReference>
<dbReference type="Proteomes" id="UP000296201">
    <property type="component" value="Chromosome"/>
</dbReference>
<dbReference type="NCBIfam" id="TIGR01621">
    <property type="entry name" value="RluA-like"/>
    <property type="match status" value="1"/>
</dbReference>
<dbReference type="OrthoDB" id="9807829at2"/>
<gene>
    <name evidence="3" type="primary">rluA_2</name>
    <name evidence="3" type="ORF">GHNINEIG_01412</name>
</gene>
<dbReference type="InterPro" id="IPR006224">
    <property type="entry name" value="PsdUridine_synth_RluA-like_CS"/>
</dbReference>
<dbReference type="CDD" id="cd02869">
    <property type="entry name" value="PseudoU_synth_RluA_like"/>
    <property type="match status" value="1"/>
</dbReference>
<dbReference type="AlphaFoldDB" id="A0A4P7NZR8"/>
<evidence type="ECO:0000313" key="3">
    <source>
        <dbReference type="EMBL" id="QBZ83360.1"/>
    </source>
</evidence>
<name>A0A4P7NZR8_9GAMM</name>
<dbReference type="InterPro" id="IPR050188">
    <property type="entry name" value="RluA_PseudoU_synthase"/>
</dbReference>
<dbReference type="PANTHER" id="PTHR21600:SF87">
    <property type="entry name" value="RNA PSEUDOURIDYLATE SYNTHASE DOMAIN-CONTAINING PROTEIN 1"/>
    <property type="match status" value="1"/>
</dbReference>
<keyword evidence="4" id="KW-1185">Reference proteome</keyword>
<feature type="domain" description="Pseudouridine synthase RsuA/RluA-like" evidence="2">
    <location>
        <begin position="15"/>
        <end position="162"/>
    </location>
</feature>
<accession>A0A4P7NZR8</accession>
<dbReference type="EMBL" id="CP032096">
    <property type="protein sequence ID" value="QBZ83360.1"/>
    <property type="molecule type" value="Genomic_DNA"/>
</dbReference>
<keyword evidence="3" id="KW-0413">Isomerase</keyword>
<comment type="similarity">
    <text evidence="1">Belongs to the pseudouridine synthase RluA family.</text>
</comment>
<dbReference type="InterPro" id="IPR020103">
    <property type="entry name" value="PsdUridine_synth_cat_dom_sf"/>
</dbReference>
<dbReference type="Gene3D" id="3.30.2350.10">
    <property type="entry name" value="Pseudouridine synthase"/>
    <property type="match status" value="1"/>
</dbReference>
<dbReference type="SUPFAM" id="SSF55120">
    <property type="entry name" value="Pseudouridine synthase"/>
    <property type="match status" value="1"/>
</dbReference>
<evidence type="ECO:0000313" key="4">
    <source>
        <dbReference type="Proteomes" id="UP000296201"/>
    </source>
</evidence>
<dbReference type="EC" id="5.4.99.28" evidence="3"/>
<dbReference type="Pfam" id="PF00849">
    <property type="entry name" value="PseudoU_synth_2"/>
    <property type="match status" value="1"/>
</dbReference>
<dbReference type="GO" id="GO:0003723">
    <property type="term" value="F:RNA binding"/>
    <property type="evidence" value="ECO:0007669"/>
    <property type="project" value="InterPro"/>
</dbReference>
<dbReference type="GO" id="GO:0000455">
    <property type="term" value="P:enzyme-directed rRNA pseudouridine synthesis"/>
    <property type="evidence" value="ECO:0007669"/>
    <property type="project" value="TreeGrafter"/>
</dbReference>
<organism evidence="3 4">
    <name type="scientific">Hydrogenovibrio crunogenus</name>
    <dbReference type="NCBI Taxonomy" id="39765"/>
    <lineage>
        <taxon>Bacteria</taxon>
        <taxon>Pseudomonadati</taxon>
        <taxon>Pseudomonadota</taxon>
        <taxon>Gammaproteobacteria</taxon>
        <taxon>Thiotrichales</taxon>
        <taxon>Piscirickettsiaceae</taxon>
        <taxon>Hydrogenovibrio</taxon>
    </lineage>
</organism>
<dbReference type="InterPro" id="IPR006508">
    <property type="entry name" value="PsdUridine_synth_RluA-like"/>
</dbReference>
<dbReference type="GO" id="GO:0160151">
    <property type="term" value="F:tRNA pseudouridine(32) synthase activity"/>
    <property type="evidence" value="ECO:0007669"/>
    <property type="project" value="UniProtKB-EC"/>
</dbReference>
<evidence type="ECO:0000256" key="1">
    <source>
        <dbReference type="ARBA" id="ARBA00010876"/>
    </source>
</evidence>
<sequence length="236" mass="26752">MDTLPITLVYQSTEFVVIDKPAGINFHSEPDSDGQKQPGLVVLVQQQLGVKELYPVHRLDKMTSGLVVFALNKATAQVFQQQFESRQIEKYYLAISAHKPKKKQGWVKGDMMPARRGSWKLSKTLENPAITQFISQNTRPGERWFLLKPQTGKTHQLRVALKSLGAPIAGDARYGLSTEAKQEDRGYLHAFALRFKLHEASYEFCVPPQQGTRFQTAEAHTLLQQWQTPWAAFQGQ</sequence>
<evidence type="ECO:0000259" key="2">
    <source>
        <dbReference type="Pfam" id="PF00849"/>
    </source>
</evidence>
<dbReference type="PANTHER" id="PTHR21600">
    <property type="entry name" value="MITOCHONDRIAL RNA PSEUDOURIDINE SYNTHASE"/>
    <property type="match status" value="1"/>
</dbReference>
<reference evidence="3 4" key="1">
    <citation type="submission" date="2018-08" db="EMBL/GenBank/DDBJ databases">
        <title>Horizontal acquisition of hydrogen conversion ability and other habitat adaptations in Hydrogenovibrio crunogenus strains.</title>
        <authorList>
            <person name="Gonnella G."/>
            <person name="Adam N."/>
            <person name="Perner M."/>
        </authorList>
    </citation>
    <scope>NUCLEOTIDE SEQUENCE [LARGE SCALE GENOMIC DNA]</scope>
    <source>
        <strain evidence="3 4">SP-41</strain>
    </source>
</reference>